<organism evidence="2 3">
    <name type="scientific">Psychroserpens burtonensis</name>
    <dbReference type="NCBI Taxonomy" id="49278"/>
    <lineage>
        <taxon>Bacteria</taxon>
        <taxon>Pseudomonadati</taxon>
        <taxon>Bacteroidota</taxon>
        <taxon>Flavobacteriia</taxon>
        <taxon>Flavobacteriales</taxon>
        <taxon>Flavobacteriaceae</taxon>
        <taxon>Psychroserpens</taxon>
    </lineage>
</organism>
<dbReference type="InterPro" id="IPR045749">
    <property type="entry name" value="DUF6090"/>
</dbReference>
<dbReference type="OrthoDB" id="1414794at2"/>
<accession>A0A5C7B8T4</accession>
<evidence type="ECO:0000256" key="1">
    <source>
        <dbReference type="SAM" id="Phobius"/>
    </source>
</evidence>
<evidence type="ECO:0000313" key="3">
    <source>
        <dbReference type="Proteomes" id="UP000321938"/>
    </source>
</evidence>
<sequence>MIKLFRKIPKNLLSEGKTTKYFKYAIGEIVLVVIGILLALSINDWNSQRQLKKSNNVFLNKMLKDLDANEKRLGRIVYDSLNDSSFPSLEEAAEASDSIIKLTYLGLNESHLDYITSAPFSAGSSLLNLNDNTYSELSNTSKLYSLGSDTLVEAITAYYKRGERESFYNVQNSKVVKDGFIKFEDGFGKLMMDYNRDSLNFNLNNYPFYTNKNSKEYNDYQIGMDLVVGGQKQNMEKIKHVIIETKKLKEFIKTELQHD</sequence>
<dbReference type="RefSeq" id="WP_147231267.1">
    <property type="nucleotide sequence ID" value="NZ_VOSB01000006.1"/>
</dbReference>
<name>A0A5C7B8T4_9FLAO</name>
<dbReference type="STRING" id="1123037.GCA_000425305_02772"/>
<dbReference type="Pfam" id="PF19578">
    <property type="entry name" value="DUF6090"/>
    <property type="match status" value="1"/>
</dbReference>
<keyword evidence="3" id="KW-1185">Reference proteome</keyword>
<gene>
    <name evidence="2" type="ORF">ES692_04885</name>
</gene>
<feature type="transmembrane region" description="Helical" evidence="1">
    <location>
        <begin position="21"/>
        <end position="42"/>
    </location>
</feature>
<keyword evidence="1" id="KW-1133">Transmembrane helix</keyword>
<reference evidence="2 3" key="1">
    <citation type="submission" date="2019-08" db="EMBL/GenBank/DDBJ databases">
        <title>Genome of Psychroserpens burtonensis ACAM 167.</title>
        <authorList>
            <person name="Bowman J.P."/>
        </authorList>
    </citation>
    <scope>NUCLEOTIDE SEQUENCE [LARGE SCALE GENOMIC DNA]</scope>
    <source>
        <strain evidence="2 3">ACAM 167</strain>
    </source>
</reference>
<protein>
    <submittedName>
        <fullName evidence="2">Uncharacterized protein</fullName>
    </submittedName>
</protein>
<evidence type="ECO:0000313" key="2">
    <source>
        <dbReference type="EMBL" id="TXE18790.1"/>
    </source>
</evidence>
<proteinExistence type="predicted"/>
<dbReference type="Proteomes" id="UP000321938">
    <property type="component" value="Unassembled WGS sequence"/>
</dbReference>
<keyword evidence="1" id="KW-0472">Membrane</keyword>
<dbReference type="AlphaFoldDB" id="A0A5C7B8T4"/>
<comment type="caution">
    <text evidence="2">The sequence shown here is derived from an EMBL/GenBank/DDBJ whole genome shotgun (WGS) entry which is preliminary data.</text>
</comment>
<dbReference type="EMBL" id="VOSB01000006">
    <property type="protein sequence ID" value="TXE18790.1"/>
    <property type="molecule type" value="Genomic_DNA"/>
</dbReference>
<keyword evidence="1" id="KW-0812">Transmembrane</keyword>